<reference evidence="3" key="1">
    <citation type="journal article" date="2019" name="Int. J. Syst. Evol. Microbiol.">
        <title>The Global Catalogue of Microorganisms (GCM) 10K type strain sequencing project: providing services to taxonomists for standard genome sequencing and annotation.</title>
        <authorList>
            <consortium name="The Broad Institute Genomics Platform"/>
            <consortium name="The Broad Institute Genome Sequencing Center for Infectious Disease"/>
            <person name="Wu L."/>
            <person name="Ma J."/>
        </authorList>
    </citation>
    <scope>NUCLEOTIDE SEQUENCE [LARGE SCALE GENOMIC DNA]</scope>
    <source>
        <strain evidence="3">JCM 17805</strain>
    </source>
</reference>
<dbReference type="SUPFAM" id="SSF54427">
    <property type="entry name" value="NTF2-like"/>
    <property type="match status" value="1"/>
</dbReference>
<dbReference type="Gene3D" id="3.10.450.50">
    <property type="match status" value="1"/>
</dbReference>
<proteinExistence type="predicted"/>
<organism evidence="2 3">
    <name type="scientific">Kistimonas scapharcae</name>
    <dbReference type="NCBI Taxonomy" id="1036133"/>
    <lineage>
        <taxon>Bacteria</taxon>
        <taxon>Pseudomonadati</taxon>
        <taxon>Pseudomonadota</taxon>
        <taxon>Gammaproteobacteria</taxon>
        <taxon>Oceanospirillales</taxon>
        <taxon>Endozoicomonadaceae</taxon>
        <taxon>Kistimonas</taxon>
    </lineage>
</organism>
<evidence type="ECO:0000259" key="1">
    <source>
        <dbReference type="Pfam" id="PF12680"/>
    </source>
</evidence>
<gene>
    <name evidence="2" type="ORF">GCM10023116_27320</name>
</gene>
<dbReference type="InterPro" id="IPR037401">
    <property type="entry name" value="SnoaL-like"/>
</dbReference>
<keyword evidence="3" id="KW-1185">Reference proteome</keyword>
<protein>
    <recommendedName>
        <fullName evidence="1">SnoaL-like domain-containing protein</fullName>
    </recommendedName>
</protein>
<dbReference type="Pfam" id="PF12680">
    <property type="entry name" value="SnoaL_2"/>
    <property type="match status" value="1"/>
</dbReference>
<comment type="caution">
    <text evidence="2">The sequence shown here is derived from an EMBL/GenBank/DDBJ whole genome shotgun (WGS) entry which is preliminary data.</text>
</comment>
<dbReference type="RefSeq" id="WP_345196630.1">
    <property type="nucleotide sequence ID" value="NZ_BAABFL010000396.1"/>
</dbReference>
<evidence type="ECO:0000313" key="2">
    <source>
        <dbReference type="EMBL" id="GAA4650449.1"/>
    </source>
</evidence>
<evidence type="ECO:0000313" key="3">
    <source>
        <dbReference type="Proteomes" id="UP001500604"/>
    </source>
</evidence>
<feature type="domain" description="SnoaL-like" evidence="1">
    <location>
        <begin position="10"/>
        <end position="113"/>
    </location>
</feature>
<dbReference type="Proteomes" id="UP001500604">
    <property type="component" value="Unassembled WGS sequence"/>
</dbReference>
<dbReference type="EMBL" id="BAABFL010000396">
    <property type="protein sequence ID" value="GAA4650449.1"/>
    <property type="molecule type" value="Genomic_DNA"/>
</dbReference>
<sequence length="120" mass="13486">MTETELIEMARAYVALSNAHQLELVLALFAEDATYYSAYVGSFDGKAAIATMVEAFYHLYPDVYWQVQSYQYAGNDAVIFDFVRQATDSENGEFVEAAGREVVIFADTGLISRVEVYRPE</sequence>
<name>A0ABP8V4H5_9GAMM</name>
<dbReference type="InterPro" id="IPR032710">
    <property type="entry name" value="NTF2-like_dom_sf"/>
</dbReference>
<accession>A0ABP8V4H5</accession>